<dbReference type="AlphaFoldDB" id="A0A077NN38"/>
<proteinExistence type="predicted"/>
<accession>A0A077NN38</accession>
<name>A0A077NN38_XENBV</name>
<evidence type="ECO:0000313" key="1">
    <source>
        <dbReference type="EMBL" id="CDG99818.1"/>
    </source>
</evidence>
<sequence length="64" mass="7518">MTEKTQELLSCPFCGSKNIGSHWYTEDGKRWFIYCNDCPAAILDQENKRTAFQAWNQRANDDDR</sequence>
<reference evidence="1" key="1">
    <citation type="submission" date="2013-07" db="EMBL/GenBank/DDBJ databases">
        <title>Sub-species coevolution in mutualistic symbiosis.</title>
        <authorList>
            <person name="Murfin K."/>
            <person name="Klassen J."/>
            <person name="Lee M."/>
            <person name="Forst S."/>
            <person name="Stock P."/>
            <person name="Goodrich-Blair H."/>
        </authorList>
    </citation>
    <scope>NUCLEOTIDE SEQUENCE [LARGE SCALE GENOMIC DNA]</scope>
    <source>
        <strain evidence="1">Feltiae Moldova</strain>
    </source>
</reference>
<dbReference type="RefSeq" id="WP_038222906.1">
    <property type="nucleotide sequence ID" value="NZ_CAWLWD010000110.1"/>
</dbReference>
<protein>
    <recommendedName>
        <fullName evidence="2">Restriction alleviation protein, Lar family</fullName>
    </recommendedName>
</protein>
<gene>
    <name evidence="1" type="ORF">XBFM1_1210008</name>
</gene>
<dbReference type="Pfam" id="PF14354">
    <property type="entry name" value="Lar_restr_allev"/>
    <property type="match status" value="1"/>
</dbReference>
<dbReference type="InterPro" id="IPR019908">
    <property type="entry name" value="Toxin_RalR"/>
</dbReference>
<dbReference type="HOGENOM" id="CLU_2866797_0_0_6"/>
<organism evidence="1">
    <name type="scientific">Xenorhabdus bovienii str. feltiae Moldova</name>
    <dbReference type="NCBI Taxonomy" id="1398200"/>
    <lineage>
        <taxon>Bacteria</taxon>
        <taxon>Pseudomonadati</taxon>
        <taxon>Pseudomonadota</taxon>
        <taxon>Gammaproteobacteria</taxon>
        <taxon>Enterobacterales</taxon>
        <taxon>Morganellaceae</taxon>
        <taxon>Xenorhabdus</taxon>
    </lineage>
</organism>
<dbReference type="EMBL" id="CBSV010000026">
    <property type="protein sequence ID" value="CDG99818.1"/>
    <property type="molecule type" value="Genomic_DNA"/>
</dbReference>
<comment type="caution">
    <text evidence="1">The sequence shown here is derived from an EMBL/GenBank/DDBJ whole genome shotgun (WGS) entry which is preliminary data.</text>
</comment>
<dbReference type="Proteomes" id="UP000028487">
    <property type="component" value="Unassembled WGS sequence"/>
</dbReference>
<evidence type="ECO:0008006" key="2">
    <source>
        <dbReference type="Google" id="ProtNLM"/>
    </source>
</evidence>
<dbReference type="NCBIfam" id="TIGR03655">
    <property type="entry name" value="anti_R_Lar"/>
    <property type="match status" value="1"/>
</dbReference>